<evidence type="ECO:0000256" key="4">
    <source>
        <dbReference type="PIRSR" id="PIRSR610972-3"/>
    </source>
</evidence>
<evidence type="ECO:0000313" key="6">
    <source>
        <dbReference type="EMBL" id="QGA24986.1"/>
    </source>
</evidence>
<dbReference type="PANTHER" id="PTHR43481">
    <property type="entry name" value="FRUCTOSE-1-PHOSPHATE PHOSPHATASE"/>
    <property type="match status" value="1"/>
</dbReference>
<dbReference type="InterPro" id="IPR010972">
    <property type="entry name" value="Beta-PGM"/>
</dbReference>
<dbReference type="InterPro" id="IPR023198">
    <property type="entry name" value="PGP-like_dom2"/>
</dbReference>
<feature type="binding site" evidence="3">
    <location>
        <position position="76"/>
    </location>
    <ligand>
        <name>substrate</name>
    </ligand>
</feature>
<evidence type="ECO:0000256" key="2">
    <source>
        <dbReference type="PIRSR" id="PIRSR610972-1"/>
    </source>
</evidence>
<keyword evidence="4" id="KW-0460">Magnesium</keyword>
<dbReference type="InterPro" id="IPR023214">
    <property type="entry name" value="HAD_sf"/>
</dbReference>
<feature type="binding site" evidence="4">
    <location>
        <position position="9"/>
    </location>
    <ligand>
        <name>Mg(2+)</name>
        <dbReference type="ChEBI" id="CHEBI:18420"/>
    </ligand>
</feature>
<feature type="active site" description="Nucleophile" evidence="2">
    <location>
        <position position="9"/>
    </location>
</feature>
<feature type="binding site" evidence="3">
    <location>
        <position position="52"/>
    </location>
    <ligand>
        <name>substrate</name>
    </ligand>
</feature>
<evidence type="ECO:0000256" key="5">
    <source>
        <dbReference type="PIRSR" id="PIRSR610972-4"/>
    </source>
</evidence>
<evidence type="ECO:0000256" key="3">
    <source>
        <dbReference type="PIRSR" id="PIRSR610972-2"/>
    </source>
</evidence>
<dbReference type="PANTHER" id="PTHR43481:SF4">
    <property type="entry name" value="GLYCEROL-1-PHOSPHATE PHOSPHOHYDROLASE 1-RELATED"/>
    <property type="match status" value="1"/>
</dbReference>
<feature type="binding site" evidence="4">
    <location>
        <position position="170"/>
    </location>
    <ligand>
        <name>Mg(2+)</name>
        <dbReference type="ChEBI" id="CHEBI:18420"/>
    </ligand>
</feature>
<organism evidence="6 7">
    <name type="scientific">Sphingobacterium zhuxiongii</name>
    <dbReference type="NCBI Taxonomy" id="2662364"/>
    <lineage>
        <taxon>Bacteria</taxon>
        <taxon>Pseudomonadati</taxon>
        <taxon>Bacteroidota</taxon>
        <taxon>Sphingobacteriia</taxon>
        <taxon>Sphingobacteriales</taxon>
        <taxon>Sphingobacteriaceae</taxon>
        <taxon>Sphingobacterium</taxon>
    </lineage>
</organism>
<feature type="site" description="Important for catalytic activity and assists the phosphoryl transfer reaction to Asp8 by balancing charge and orienting the reacting groups" evidence="5">
    <location>
        <position position="114"/>
    </location>
</feature>
<dbReference type="SFLD" id="SFLDG01129">
    <property type="entry name" value="C1.5:_HAD__Beta-PGM__Phosphata"/>
    <property type="match status" value="1"/>
</dbReference>
<keyword evidence="4" id="KW-0479">Metal-binding</keyword>
<feature type="binding site" evidence="3">
    <location>
        <position position="145"/>
    </location>
    <ligand>
        <name>substrate</name>
    </ligand>
</feature>
<feature type="active site" description="Proton donor/acceptor" evidence="2">
    <location>
        <position position="11"/>
    </location>
</feature>
<name>A0A5Q0Q6K4_9SPHI</name>
<dbReference type="GO" id="GO:0000287">
    <property type="term" value="F:magnesium ion binding"/>
    <property type="evidence" value="ECO:0007669"/>
    <property type="project" value="InterPro"/>
</dbReference>
<feature type="binding site" evidence="3">
    <location>
        <begin position="44"/>
        <end position="49"/>
    </location>
    <ligand>
        <name>substrate</name>
    </ligand>
</feature>
<dbReference type="GO" id="GO:0005975">
    <property type="term" value="P:carbohydrate metabolic process"/>
    <property type="evidence" value="ECO:0007669"/>
    <property type="project" value="InterPro"/>
</dbReference>
<dbReference type="GO" id="GO:0050308">
    <property type="term" value="F:sugar-phosphatase activity"/>
    <property type="evidence" value="ECO:0007669"/>
    <property type="project" value="TreeGrafter"/>
</dbReference>
<dbReference type="KEGG" id="sphe:GFH32_01000"/>
<comment type="cofactor">
    <cofactor evidence="4">
        <name>Mg(2+)</name>
        <dbReference type="ChEBI" id="CHEBI:18420"/>
    </cofactor>
    <text evidence="4">Binds 2 magnesium ions per subunit.</text>
</comment>
<dbReference type="SUPFAM" id="SSF56784">
    <property type="entry name" value="HAD-like"/>
    <property type="match status" value="1"/>
</dbReference>
<dbReference type="CDD" id="cd02598">
    <property type="entry name" value="HAD_BPGM"/>
    <property type="match status" value="1"/>
</dbReference>
<dbReference type="NCBIfam" id="TIGR01509">
    <property type="entry name" value="HAD-SF-IA-v3"/>
    <property type="match status" value="1"/>
</dbReference>
<dbReference type="EC" id="5.4.2.6" evidence="6"/>
<comment type="similarity">
    <text evidence="1">Belongs to the HAD-like hydrolase superfamily. CbbY/CbbZ/Gph/YieH family.</text>
</comment>
<proteinExistence type="inferred from homology"/>
<accession>A0A5Q0Q6K4</accession>
<dbReference type="Pfam" id="PF00702">
    <property type="entry name" value="Hydrolase"/>
    <property type="match status" value="1"/>
</dbReference>
<dbReference type="EMBL" id="CP045652">
    <property type="protein sequence ID" value="QGA24986.1"/>
    <property type="molecule type" value="Genomic_DNA"/>
</dbReference>
<dbReference type="InterPro" id="IPR051806">
    <property type="entry name" value="HAD-like_SPP"/>
</dbReference>
<feature type="site" description="Important for catalytic activity and assists the phosphoryl transfer reaction to Asp8 by balancing charge and orienting the reacting groups" evidence="5">
    <location>
        <position position="145"/>
    </location>
</feature>
<dbReference type="SFLD" id="SFLDG01135">
    <property type="entry name" value="C1.5.6:_HAD__Beta-PGM__Phospha"/>
    <property type="match status" value="1"/>
</dbReference>
<dbReference type="NCBIfam" id="TIGR01990">
    <property type="entry name" value="bPGM"/>
    <property type="match status" value="1"/>
</dbReference>
<feature type="binding site" evidence="3">
    <location>
        <position position="25"/>
    </location>
    <ligand>
        <name>substrate</name>
    </ligand>
</feature>
<dbReference type="AlphaFoldDB" id="A0A5Q0Q6K4"/>
<dbReference type="Gene3D" id="1.10.150.240">
    <property type="entry name" value="Putative phosphatase, domain 2"/>
    <property type="match status" value="1"/>
</dbReference>
<dbReference type="SFLD" id="SFLDS00003">
    <property type="entry name" value="Haloacid_Dehalogenase"/>
    <property type="match status" value="1"/>
</dbReference>
<sequence length="216" mass="23852">MGLEACLFDLDGVLVDTAKYHFLAWKKLANSLGFDFSEQQNEQLKGISRVESLRKILSWGGLDIPQQRQNELASLKNSWYVDMIANMRHEDLLPGAVELLNELRSNHVKIALGSASKNAKLILDNTRLTPYFDALVDGNIVSQSKPDPAVFLKGAELLQVLPSACVVFEDAVAGVEAALRGNMKTIGIGDQRELAKAHLVVDDLTHIDLKTIQNLF</sequence>
<evidence type="ECO:0000313" key="7">
    <source>
        <dbReference type="Proteomes" id="UP000326921"/>
    </source>
</evidence>
<keyword evidence="7" id="KW-1185">Reference proteome</keyword>
<keyword evidence="6" id="KW-0413">Isomerase</keyword>
<evidence type="ECO:0000256" key="1">
    <source>
        <dbReference type="ARBA" id="ARBA00006171"/>
    </source>
</evidence>
<feature type="binding site" evidence="4">
    <location>
        <position position="169"/>
    </location>
    <ligand>
        <name>Mg(2+)</name>
        <dbReference type="ChEBI" id="CHEBI:18420"/>
    </ligand>
</feature>
<feature type="binding site" evidence="4">
    <location>
        <position position="11"/>
    </location>
    <ligand>
        <name>Mg(2+)</name>
        <dbReference type="ChEBI" id="CHEBI:18420"/>
    </ligand>
</feature>
<reference evidence="6 7" key="1">
    <citation type="submission" date="2019-10" db="EMBL/GenBank/DDBJ databases">
        <authorList>
            <person name="Dong K."/>
        </authorList>
    </citation>
    <scope>NUCLEOTIDE SEQUENCE [LARGE SCALE GENOMIC DNA]</scope>
    <source>
        <strain evidence="7">dk4302</strain>
    </source>
</reference>
<gene>
    <name evidence="6" type="primary">pgmB</name>
    <name evidence="6" type="ORF">GFH32_01000</name>
</gene>
<dbReference type="GO" id="GO:0008801">
    <property type="term" value="F:beta-phosphoglucomutase activity"/>
    <property type="evidence" value="ECO:0007669"/>
    <property type="project" value="UniProtKB-EC"/>
</dbReference>
<feature type="binding site" evidence="3">
    <location>
        <begin position="114"/>
        <end position="118"/>
    </location>
    <ligand>
        <name>substrate</name>
    </ligand>
</feature>
<dbReference type="NCBIfam" id="TIGR02009">
    <property type="entry name" value="PGMB-YQAB-SF"/>
    <property type="match status" value="1"/>
</dbReference>
<dbReference type="Proteomes" id="UP000326921">
    <property type="component" value="Chromosome"/>
</dbReference>
<dbReference type="InterPro" id="IPR006439">
    <property type="entry name" value="HAD-SF_hydro_IA"/>
</dbReference>
<dbReference type="Gene3D" id="3.40.50.1000">
    <property type="entry name" value="HAD superfamily/HAD-like"/>
    <property type="match status" value="1"/>
</dbReference>
<protein>
    <submittedName>
        <fullName evidence="6">Beta-phosphoglucomutase</fullName>
        <ecNumber evidence="6">5.4.2.6</ecNumber>
    </submittedName>
</protein>
<dbReference type="RefSeq" id="WP_153509308.1">
    <property type="nucleotide sequence ID" value="NZ_CP045652.1"/>
</dbReference>
<dbReference type="InterPro" id="IPR010976">
    <property type="entry name" value="B-phosphoglucomutase_hydrolase"/>
</dbReference>
<feature type="binding site" evidence="3">
    <location>
        <begin position="9"/>
        <end position="11"/>
    </location>
    <ligand>
        <name>substrate</name>
    </ligand>
</feature>
<dbReference type="InterPro" id="IPR036412">
    <property type="entry name" value="HAD-like_sf"/>
</dbReference>